<dbReference type="EMBL" id="JASPKY010000634">
    <property type="protein sequence ID" value="KAK9687557.1"/>
    <property type="molecule type" value="Genomic_DNA"/>
</dbReference>
<keyword evidence="1" id="KW-0863">Zinc-finger</keyword>
<evidence type="ECO:0000259" key="2">
    <source>
        <dbReference type="PROSITE" id="PS50158"/>
    </source>
</evidence>
<reference evidence="3 4" key="1">
    <citation type="journal article" date="2024" name="BMC Genomics">
        <title>De novo assembly and annotation of Popillia japonica's genome with initial clues to its potential as an invasive pest.</title>
        <authorList>
            <person name="Cucini C."/>
            <person name="Boschi S."/>
            <person name="Funari R."/>
            <person name="Cardaioli E."/>
            <person name="Iannotti N."/>
            <person name="Marturano G."/>
            <person name="Paoli F."/>
            <person name="Bruttini M."/>
            <person name="Carapelli A."/>
            <person name="Frati F."/>
            <person name="Nardi F."/>
        </authorList>
    </citation>
    <scope>NUCLEOTIDE SEQUENCE [LARGE SCALE GENOMIC DNA]</scope>
    <source>
        <strain evidence="3">DMR45628</strain>
    </source>
</reference>
<feature type="domain" description="CCHC-type" evidence="2">
    <location>
        <begin position="74"/>
        <end position="88"/>
    </location>
</feature>
<dbReference type="Gene3D" id="4.10.60.10">
    <property type="entry name" value="Zinc finger, CCHC-type"/>
    <property type="match status" value="1"/>
</dbReference>
<dbReference type="SUPFAM" id="SSF57756">
    <property type="entry name" value="Retrovirus zinc finger-like domains"/>
    <property type="match status" value="1"/>
</dbReference>
<name>A0AAW1IE24_POPJA</name>
<keyword evidence="1" id="KW-0862">Zinc</keyword>
<sequence>MVVKSLRPSWNGNQVATVQMERRSANLLIKDGKIKIGWINCRVRERVVVMRCYKCLEFGHLTKECKGPDRSNLCINCHQPGHKIKDCKATHFCPACQARRVSQMTTGQIQQNVQILGSY</sequence>
<dbReference type="GO" id="GO:0008270">
    <property type="term" value="F:zinc ion binding"/>
    <property type="evidence" value="ECO:0007669"/>
    <property type="project" value="UniProtKB-KW"/>
</dbReference>
<dbReference type="AlphaFoldDB" id="A0AAW1IE24"/>
<dbReference type="PROSITE" id="PS50158">
    <property type="entry name" value="ZF_CCHC"/>
    <property type="match status" value="2"/>
</dbReference>
<dbReference type="SMART" id="SM00343">
    <property type="entry name" value="ZnF_C2HC"/>
    <property type="match status" value="2"/>
</dbReference>
<dbReference type="InterPro" id="IPR036875">
    <property type="entry name" value="Znf_CCHC_sf"/>
</dbReference>
<keyword evidence="1" id="KW-0479">Metal-binding</keyword>
<evidence type="ECO:0000256" key="1">
    <source>
        <dbReference type="PROSITE-ProRule" id="PRU00047"/>
    </source>
</evidence>
<proteinExistence type="predicted"/>
<evidence type="ECO:0000313" key="4">
    <source>
        <dbReference type="Proteomes" id="UP001458880"/>
    </source>
</evidence>
<keyword evidence="4" id="KW-1185">Reference proteome</keyword>
<organism evidence="3 4">
    <name type="scientific">Popillia japonica</name>
    <name type="common">Japanese beetle</name>
    <dbReference type="NCBI Taxonomy" id="7064"/>
    <lineage>
        <taxon>Eukaryota</taxon>
        <taxon>Metazoa</taxon>
        <taxon>Ecdysozoa</taxon>
        <taxon>Arthropoda</taxon>
        <taxon>Hexapoda</taxon>
        <taxon>Insecta</taxon>
        <taxon>Pterygota</taxon>
        <taxon>Neoptera</taxon>
        <taxon>Endopterygota</taxon>
        <taxon>Coleoptera</taxon>
        <taxon>Polyphaga</taxon>
        <taxon>Scarabaeiformia</taxon>
        <taxon>Scarabaeidae</taxon>
        <taxon>Rutelinae</taxon>
        <taxon>Popillia</taxon>
    </lineage>
</organism>
<dbReference type="Proteomes" id="UP001458880">
    <property type="component" value="Unassembled WGS sequence"/>
</dbReference>
<protein>
    <recommendedName>
        <fullName evidence="2">CCHC-type domain-containing protein</fullName>
    </recommendedName>
</protein>
<dbReference type="GO" id="GO:0003676">
    <property type="term" value="F:nucleic acid binding"/>
    <property type="evidence" value="ECO:0007669"/>
    <property type="project" value="InterPro"/>
</dbReference>
<evidence type="ECO:0000313" key="3">
    <source>
        <dbReference type="EMBL" id="KAK9687557.1"/>
    </source>
</evidence>
<accession>A0AAW1IE24</accession>
<comment type="caution">
    <text evidence="3">The sequence shown here is derived from an EMBL/GenBank/DDBJ whole genome shotgun (WGS) entry which is preliminary data.</text>
</comment>
<dbReference type="InterPro" id="IPR001878">
    <property type="entry name" value="Znf_CCHC"/>
</dbReference>
<feature type="domain" description="CCHC-type" evidence="2">
    <location>
        <begin position="51"/>
        <end position="66"/>
    </location>
</feature>
<gene>
    <name evidence="3" type="ORF">QE152_g36182</name>
</gene>